<dbReference type="EMBL" id="AJWJ01000586">
    <property type="protein sequence ID" value="KAF2069847.1"/>
    <property type="molecule type" value="Genomic_DNA"/>
</dbReference>
<dbReference type="Proteomes" id="UP000695562">
    <property type="component" value="Unassembled WGS sequence"/>
</dbReference>
<dbReference type="OrthoDB" id="10626821at2759"/>
<evidence type="ECO:0000313" key="1">
    <source>
        <dbReference type="EMBL" id="KAF2069847.1"/>
    </source>
</evidence>
<comment type="caution">
    <text evidence="1">The sequence shown here is derived from an EMBL/GenBank/DDBJ whole genome shotgun (WGS) entry which is preliminary data.</text>
</comment>
<gene>
    <name evidence="1" type="ORF">CYY_008837</name>
</gene>
<sequence>MHNQQTSPHCIYDLGKLLNDHVTFTNSLDQGGFDARTTGILVGNNGLPFDIMASFYNMDIYNPLQDYQFVEGRDWIDWTTKIPYKAVMEKKDPFKFPVFPHGVPYQNGMELEGVEFDKSCKREDASSQNTKLRKQGSGKVGLGTRIGAAFGAAAAGAGAGIAFVATQIGQGVEAGAVSAATAIGDGVVEGAKAWKDGADIIIQSLPKI</sequence>
<protein>
    <submittedName>
        <fullName evidence="1">Uncharacterized protein</fullName>
    </submittedName>
</protein>
<evidence type="ECO:0000313" key="2">
    <source>
        <dbReference type="Proteomes" id="UP000695562"/>
    </source>
</evidence>
<organism evidence="1 2">
    <name type="scientific">Polysphondylium violaceum</name>
    <dbReference type="NCBI Taxonomy" id="133409"/>
    <lineage>
        <taxon>Eukaryota</taxon>
        <taxon>Amoebozoa</taxon>
        <taxon>Evosea</taxon>
        <taxon>Eumycetozoa</taxon>
        <taxon>Dictyostelia</taxon>
        <taxon>Dictyosteliales</taxon>
        <taxon>Dictyosteliaceae</taxon>
        <taxon>Polysphondylium</taxon>
    </lineage>
</organism>
<dbReference type="AlphaFoldDB" id="A0A8J4PMS7"/>
<accession>A0A8J4PMS7</accession>
<proteinExistence type="predicted"/>
<keyword evidence="2" id="KW-1185">Reference proteome</keyword>
<reference evidence="1" key="1">
    <citation type="submission" date="2020-01" db="EMBL/GenBank/DDBJ databases">
        <title>Development of genomics and gene disruption for Polysphondylium violaceum indicates a role for the polyketide synthase stlB in stalk morphogenesis.</title>
        <authorList>
            <person name="Narita B."/>
            <person name="Kawabe Y."/>
            <person name="Kin K."/>
            <person name="Saito T."/>
            <person name="Gibbs R."/>
            <person name="Kuspa A."/>
            <person name="Muzny D."/>
            <person name="Queller D."/>
            <person name="Richards S."/>
            <person name="Strassman J."/>
            <person name="Sucgang R."/>
            <person name="Worley K."/>
            <person name="Schaap P."/>
        </authorList>
    </citation>
    <scope>NUCLEOTIDE SEQUENCE</scope>
    <source>
        <strain evidence="1">QSvi11</strain>
    </source>
</reference>
<name>A0A8J4PMS7_9MYCE</name>